<protein>
    <submittedName>
        <fullName evidence="1">Uncharacterized protein</fullName>
    </submittedName>
</protein>
<evidence type="ECO:0000313" key="1">
    <source>
        <dbReference type="EMBL" id="KAK2939790.1"/>
    </source>
</evidence>
<reference evidence="1 2" key="1">
    <citation type="journal article" date="2022" name="bioRxiv">
        <title>Genomics of Preaxostyla Flagellates Illuminates Evolutionary Transitions and the Path Towards Mitochondrial Loss.</title>
        <authorList>
            <person name="Novak L.V.F."/>
            <person name="Treitli S.C."/>
            <person name="Pyrih J."/>
            <person name="Halakuc P."/>
            <person name="Pipaliya S.V."/>
            <person name="Vacek V."/>
            <person name="Brzon O."/>
            <person name="Soukal P."/>
            <person name="Eme L."/>
            <person name="Dacks J.B."/>
            <person name="Karnkowska A."/>
            <person name="Elias M."/>
            <person name="Hampl V."/>
        </authorList>
    </citation>
    <scope>NUCLEOTIDE SEQUENCE [LARGE SCALE GENOMIC DNA]</scope>
    <source>
        <strain evidence="1">NAU3</strain>
        <tissue evidence="1">Gut</tissue>
    </source>
</reference>
<comment type="caution">
    <text evidence="1">The sequence shown here is derived from an EMBL/GenBank/DDBJ whole genome shotgun (WGS) entry which is preliminary data.</text>
</comment>
<dbReference type="EMBL" id="JARBJD010000875">
    <property type="protein sequence ID" value="KAK2939790.1"/>
    <property type="molecule type" value="Genomic_DNA"/>
</dbReference>
<gene>
    <name evidence="1" type="ORF">BLNAU_25300</name>
</gene>
<organism evidence="1 2">
    <name type="scientific">Blattamonas nauphoetae</name>
    <dbReference type="NCBI Taxonomy" id="2049346"/>
    <lineage>
        <taxon>Eukaryota</taxon>
        <taxon>Metamonada</taxon>
        <taxon>Preaxostyla</taxon>
        <taxon>Oxymonadida</taxon>
        <taxon>Blattamonas</taxon>
    </lineage>
</organism>
<dbReference type="Proteomes" id="UP001281761">
    <property type="component" value="Unassembled WGS sequence"/>
</dbReference>
<name>A0ABQ9WP16_9EUKA</name>
<evidence type="ECO:0000313" key="2">
    <source>
        <dbReference type="Proteomes" id="UP001281761"/>
    </source>
</evidence>
<proteinExistence type="predicted"/>
<accession>A0ABQ9WP16</accession>
<sequence length="121" mass="13685">MPIPNASGCRRETFQIGQVLPSVLNPPAGASIDRKNKRVSVPTQRVVVRYHKYSMPRSTQGFYLGKILAGTESRSDGKAVIFRSAIGRFLCGSHRFRFCLCHFNHFRQNGMSFAFLAKRHI</sequence>
<keyword evidence="2" id="KW-1185">Reference proteome</keyword>